<dbReference type="Pfam" id="PF00072">
    <property type="entry name" value="Response_reg"/>
    <property type="match status" value="1"/>
</dbReference>
<dbReference type="PROSITE" id="PS50045">
    <property type="entry name" value="SIGMA54_INTERACT_4"/>
    <property type="match status" value="1"/>
</dbReference>
<keyword evidence="3" id="KW-0805">Transcription regulation</keyword>
<reference evidence="10 11" key="1">
    <citation type="submission" date="2019-02" db="EMBL/GenBank/DDBJ databases">
        <title>Deep-cultivation of Planctomycetes and their phenomic and genomic characterization uncovers novel biology.</title>
        <authorList>
            <person name="Wiegand S."/>
            <person name="Jogler M."/>
            <person name="Boedeker C."/>
            <person name="Pinto D."/>
            <person name="Vollmers J."/>
            <person name="Rivas-Marin E."/>
            <person name="Kohn T."/>
            <person name="Peeters S.H."/>
            <person name="Heuer A."/>
            <person name="Rast P."/>
            <person name="Oberbeckmann S."/>
            <person name="Bunk B."/>
            <person name="Jeske O."/>
            <person name="Meyerdierks A."/>
            <person name="Storesund J.E."/>
            <person name="Kallscheuer N."/>
            <person name="Luecker S."/>
            <person name="Lage O.M."/>
            <person name="Pohl T."/>
            <person name="Merkel B.J."/>
            <person name="Hornburger P."/>
            <person name="Mueller R.-W."/>
            <person name="Bruemmer F."/>
            <person name="Labrenz M."/>
            <person name="Spormann A.M."/>
            <person name="Op Den Camp H."/>
            <person name="Overmann J."/>
            <person name="Amann R."/>
            <person name="Jetten M.S.M."/>
            <person name="Mascher T."/>
            <person name="Medema M.H."/>
            <person name="Devos D.P."/>
            <person name="Kaster A.-K."/>
            <person name="Ovreas L."/>
            <person name="Rohde M."/>
            <person name="Galperin M.Y."/>
            <person name="Jogler C."/>
        </authorList>
    </citation>
    <scope>NUCLEOTIDE SEQUENCE [LARGE SCALE GENOMIC DNA]</scope>
    <source>
        <strain evidence="10 11">Poly59</strain>
    </source>
</reference>
<evidence type="ECO:0000259" key="9">
    <source>
        <dbReference type="PROSITE" id="PS50110"/>
    </source>
</evidence>
<dbReference type="InterPro" id="IPR009057">
    <property type="entry name" value="Homeodomain-like_sf"/>
</dbReference>
<dbReference type="RefSeq" id="WP_146537347.1">
    <property type="nucleotide sequence ID" value="NZ_SJPX01000006.1"/>
</dbReference>
<dbReference type="PROSITE" id="PS00675">
    <property type="entry name" value="SIGMA54_INTERACT_1"/>
    <property type="match status" value="1"/>
</dbReference>
<dbReference type="InterPro" id="IPR027417">
    <property type="entry name" value="P-loop_NTPase"/>
</dbReference>
<evidence type="ECO:0000259" key="8">
    <source>
        <dbReference type="PROSITE" id="PS50045"/>
    </source>
</evidence>
<evidence type="ECO:0000256" key="4">
    <source>
        <dbReference type="ARBA" id="ARBA00023125"/>
    </source>
</evidence>
<dbReference type="GO" id="GO:0000160">
    <property type="term" value="P:phosphorelay signal transduction system"/>
    <property type="evidence" value="ECO:0007669"/>
    <property type="project" value="InterPro"/>
</dbReference>
<dbReference type="GO" id="GO:0006355">
    <property type="term" value="P:regulation of DNA-templated transcription"/>
    <property type="evidence" value="ECO:0007669"/>
    <property type="project" value="InterPro"/>
</dbReference>
<dbReference type="Gene3D" id="1.10.10.60">
    <property type="entry name" value="Homeodomain-like"/>
    <property type="match status" value="1"/>
</dbReference>
<dbReference type="InterPro" id="IPR002197">
    <property type="entry name" value="HTH_Fis"/>
</dbReference>
<dbReference type="Pfam" id="PF25601">
    <property type="entry name" value="AAA_lid_14"/>
    <property type="match status" value="1"/>
</dbReference>
<dbReference type="PANTHER" id="PTHR32071">
    <property type="entry name" value="TRANSCRIPTIONAL REGULATORY PROTEIN"/>
    <property type="match status" value="1"/>
</dbReference>
<evidence type="ECO:0000256" key="1">
    <source>
        <dbReference type="ARBA" id="ARBA00022741"/>
    </source>
</evidence>
<dbReference type="AlphaFoldDB" id="A0A5C6EH37"/>
<dbReference type="CDD" id="cd00009">
    <property type="entry name" value="AAA"/>
    <property type="match status" value="1"/>
</dbReference>
<feature type="domain" description="Response regulatory" evidence="9">
    <location>
        <begin position="11"/>
        <end position="126"/>
    </location>
</feature>
<dbReference type="SMART" id="SM00448">
    <property type="entry name" value="REC"/>
    <property type="match status" value="1"/>
</dbReference>
<dbReference type="InterPro" id="IPR002078">
    <property type="entry name" value="Sigma_54_int"/>
</dbReference>
<dbReference type="SUPFAM" id="SSF52540">
    <property type="entry name" value="P-loop containing nucleoside triphosphate hydrolases"/>
    <property type="match status" value="1"/>
</dbReference>
<dbReference type="FunFam" id="1.10.8.60:FF:000014">
    <property type="entry name" value="DNA-binding transcriptional regulator NtrC"/>
    <property type="match status" value="1"/>
</dbReference>
<dbReference type="Pfam" id="PF00158">
    <property type="entry name" value="Sigma54_activat"/>
    <property type="match status" value="1"/>
</dbReference>
<dbReference type="Gene3D" id="3.40.50.2300">
    <property type="match status" value="1"/>
</dbReference>
<dbReference type="GO" id="GO:0043565">
    <property type="term" value="F:sequence-specific DNA binding"/>
    <property type="evidence" value="ECO:0007669"/>
    <property type="project" value="InterPro"/>
</dbReference>
<feature type="modified residue" description="4-aspartylphosphate" evidence="7">
    <location>
        <position position="60"/>
    </location>
</feature>
<dbReference type="GO" id="GO:0005524">
    <property type="term" value="F:ATP binding"/>
    <property type="evidence" value="ECO:0007669"/>
    <property type="project" value="UniProtKB-KW"/>
</dbReference>
<feature type="domain" description="Sigma-54 factor interaction" evidence="8">
    <location>
        <begin position="151"/>
        <end position="380"/>
    </location>
</feature>
<keyword evidence="1" id="KW-0547">Nucleotide-binding</keyword>
<dbReference type="PROSITE" id="PS50110">
    <property type="entry name" value="RESPONSE_REGULATORY"/>
    <property type="match status" value="1"/>
</dbReference>
<keyword evidence="4" id="KW-0238">DNA-binding</keyword>
<keyword evidence="2" id="KW-0067">ATP-binding</keyword>
<dbReference type="OrthoDB" id="9807827at2"/>
<keyword evidence="6" id="KW-0804">Transcription</keyword>
<dbReference type="SMART" id="SM00382">
    <property type="entry name" value="AAA"/>
    <property type="match status" value="1"/>
</dbReference>
<evidence type="ECO:0000256" key="7">
    <source>
        <dbReference type="PROSITE-ProRule" id="PRU00169"/>
    </source>
</evidence>
<dbReference type="Proteomes" id="UP000317977">
    <property type="component" value="Unassembled WGS sequence"/>
</dbReference>
<dbReference type="Gene3D" id="1.10.8.60">
    <property type="match status" value="1"/>
</dbReference>
<dbReference type="PRINTS" id="PR01590">
    <property type="entry name" value="HTHFIS"/>
</dbReference>
<evidence type="ECO:0000313" key="11">
    <source>
        <dbReference type="Proteomes" id="UP000317977"/>
    </source>
</evidence>
<dbReference type="InterPro" id="IPR058031">
    <property type="entry name" value="AAA_lid_NorR"/>
</dbReference>
<dbReference type="EMBL" id="SJPX01000006">
    <property type="protein sequence ID" value="TWU46916.1"/>
    <property type="molecule type" value="Genomic_DNA"/>
</dbReference>
<evidence type="ECO:0000256" key="3">
    <source>
        <dbReference type="ARBA" id="ARBA00023015"/>
    </source>
</evidence>
<name>A0A5C6EH37_9BACT</name>
<dbReference type="InterPro" id="IPR001789">
    <property type="entry name" value="Sig_transdc_resp-reg_receiver"/>
</dbReference>
<keyword evidence="5" id="KW-0010">Activator</keyword>
<dbReference type="InterPro" id="IPR011006">
    <property type="entry name" value="CheY-like_superfamily"/>
</dbReference>
<dbReference type="Pfam" id="PF02954">
    <property type="entry name" value="HTH_8"/>
    <property type="match status" value="1"/>
</dbReference>
<evidence type="ECO:0000256" key="6">
    <source>
        <dbReference type="ARBA" id="ARBA00023163"/>
    </source>
</evidence>
<evidence type="ECO:0000256" key="5">
    <source>
        <dbReference type="ARBA" id="ARBA00023159"/>
    </source>
</evidence>
<dbReference type="SUPFAM" id="SSF52172">
    <property type="entry name" value="CheY-like"/>
    <property type="match status" value="1"/>
</dbReference>
<evidence type="ECO:0000256" key="2">
    <source>
        <dbReference type="ARBA" id="ARBA00022840"/>
    </source>
</evidence>
<dbReference type="InterPro" id="IPR025662">
    <property type="entry name" value="Sigma_54_int_dom_ATP-bd_1"/>
</dbReference>
<dbReference type="PANTHER" id="PTHR32071:SF122">
    <property type="entry name" value="SIGMA FACTOR"/>
    <property type="match status" value="1"/>
</dbReference>
<organism evidence="10 11">
    <name type="scientific">Rubripirellula reticaptiva</name>
    <dbReference type="NCBI Taxonomy" id="2528013"/>
    <lineage>
        <taxon>Bacteria</taxon>
        <taxon>Pseudomonadati</taxon>
        <taxon>Planctomycetota</taxon>
        <taxon>Planctomycetia</taxon>
        <taxon>Pirellulales</taxon>
        <taxon>Pirellulaceae</taxon>
        <taxon>Rubripirellula</taxon>
    </lineage>
</organism>
<gene>
    <name evidence="10" type="primary">zraR_11</name>
    <name evidence="10" type="ORF">Poly59_58900</name>
</gene>
<dbReference type="Gene3D" id="3.40.50.300">
    <property type="entry name" value="P-loop containing nucleotide triphosphate hydrolases"/>
    <property type="match status" value="1"/>
</dbReference>
<dbReference type="InterPro" id="IPR003593">
    <property type="entry name" value="AAA+_ATPase"/>
</dbReference>
<keyword evidence="11" id="KW-1185">Reference proteome</keyword>
<evidence type="ECO:0000313" key="10">
    <source>
        <dbReference type="EMBL" id="TWU46916.1"/>
    </source>
</evidence>
<dbReference type="FunFam" id="3.40.50.300:FF:000006">
    <property type="entry name" value="DNA-binding transcriptional regulator NtrC"/>
    <property type="match status" value="1"/>
</dbReference>
<dbReference type="SUPFAM" id="SSF46689">
    <property type="entry name" value="Homeodomain-like"/>
    <property type="match status" value="1"/>
</dbReference>
<sequence length="457" mass="50046">MSGATNDEPFRLLVVDDEPNIRSGLAKGLTRVVDVIETAADADEALDKFAKTNFHLVIADVRLNCNMSGIELVQKMLQKRPQTTVIVITAHGTVETAVDAMRAGAFDFIAKPLDLNLVRQQVTKARAHHNLRTENVRLRTELASAGEVSGIIGSSAAMQSVFQQIRQVASTEATVMIQGESGTGKELIARAVHDLSPRSSGPFIAVNLGAVSETLLESELFGHEKGSFSGASRQKPGCFEQAVGGTLFLDEVTEMSPKSQVDLLRVLESQRYTRVGGEEVQVADARIVSATNRTVSMLIDDGTFREDLFYRLNVIPIEVPSLRGRREDIPLLVEHFLKLFCDRHGRSQKQLTTDAVEVMASARWPGNVRQLRNVVERLVVTHTGDTVTASDLPSELTSLGSFSTIANQTLAEAVEKCEKDVITAALAECNFHREKTAKQLGVSIRTLHYKMGRYGLH</sequence>
<dbReference type="PROSITE" id="PS00688">
    <property type="entry name" value="SIGMA54_INTERACT_3"/>
    <property type="match status" value="1"/>
</dbReference>
<proteinExistence type="predicted"/>
<dbReference type="InterPro" id="IPR025944">
    <property type="entry name" value="Sigma_54_int_dom_CS"/>
</dbReference>
<comment type="caution">
    <text evidence="10">The sequence shown here is derived from an EMBL/GenBank/DDBJ whole genome shotgun (WGS) entry which is preliminary data.</text>
</comment>
<keyword evidence="7" id="KW-0597">Phosphoprotein</keyword>
<protein>
    <submittedName>
        <fullName evidence="10">Transcriptional regulatory protein ZraR</fullName>
    </submittedName>
</protein>
<accession>A0A5C6EH37</accession>